<reference evidence="2 3" key="1">
    <citation type="submission" date="2020-03" db="EMBL/GenBank/DDBJ databases">
        <title>Complete Genome Sequence of Halomonas hydrothermalis Strain Slthf2, Halophilic Bacterium Isolated from Deep-Sea Hydrothermal-Vent Environments.</title>
        <authorList>
            <person name="Takeyama N."/>
            <person name="Huang M."/>
            <person name="Sato K."/>
            <person name="Galipon J."/>
            <person name="Arakawa K."/>
        </authorList>
    </citation>
    <scope>NUCLEOTIDE SEQUENCE [LARGE SCALE GENOMIC DNA]</scope>
    <source>
        <strain evidence="2 3">Slthf2</strain>
    </source>
</reference>
<keyword evidence="3" id="KW-1185">Reference proteome</keyword>
<accession>A0A6F8U1S5</accession>
<name>A0A6F8U1S5_9GAMM</name>
<proteinExistence type="predicted"/>
<dbReference type="InterPro" id="IPR047951">
    <property type="entry name" value="Transpos_ISL3"/>
</dbReference>
<evidence type="ECO:0000313" key="3">
    <source>
        <dbReference type="Proteomes" id="UP000502259"/>
    </source>
</evidence>
<dbReference type="EMBL" id="AP022843">
    <property type="protein sequence ID" value="BCB07607.1"/>
    <property type="molecule type" value="Genomic_DNA"/>
</dbReference>
<dbReference type="AlphaFoldDB" id="A0A6F8U1S5"/>
<evidence type="ECO:0000259" key="1">
    <source>
        <dbReference type="Pfam" id="PF01610"/>
    </source>
</evidence>
<gene>
    <name evidence="2" type="ORF">HHSLTHF2_14970</name>
</gene>
<evidence type="ECO:0000313" key="2">
    <source>
        <dbReference type="EMBL" id="BCB07607.1"/>
    </source>
</evidence>
<dbReference type="PANTHER" id="PTHR33498">
    <property type="entry name" value="TRANSPOSASE FOR INSERTION SEQUENCE ELEMENT IS1557"/>
    <property type="match status" value="1"/>
</dbReference>
<sequence>MIFAVPGHGKDAIKAFSAFLAAHGGDTDNVVEVVCDMSQAFLSGVAEHLPKADITVDWFHIVQTFTKRLDEVRKKERREQGHPKSLR</sequence>
<dbReference type="Pfam" id="PF01610">
    <property type="entry name" value="DDE_Tnp_ISL3"/>
    <property type="match status" value="1"/>
</dbReference>
<dbReference type="PANTHER" id="PTHR33498:SF1">
    <property type="entry name" value="TRANSPOSASE FOR INSERTION SEQUENCE ELEMENT IS1557"/>
    <property type="match status" value="1"/>
</dbReference>
<protein>
    <recommendedName>
        <fullName evidence="1">Transposase IS204/IS1001/IS1096/IS1165 DDE domain-containing protein</fullName>
    </recommendedName>
</protein>
<dbReference type="InterPro" id="IPR002560">
    <property type="entry name" value="Transposase_DDE"/>
</dbReference>
<feature type="domain" description="Transposase IS204/IS1001/IS1096/IS1165 DDE" evidence="1">
    <location>
        <begin position="2"/>
        <end position="80"/>
    </location>
</feature>
<dbReference type="Proteomes" id="UP000502259">
    <property type="component" value="Chromosome"/>
</dbReference>
<organism evidence="2 3">
    <name type="scientific">Halomonas hydrothermalis</name>
    <dbReference type="NCBI Taxonomy" id="115561"/>
    <lineage>
        <taxon>Bacteria</taxon>
        <taxon>Pseudomonadati</taxon>
        <taxon>Pseudomonadota</taxon>
        <taxon>Gammaproteobacteria</taxon>
        <taxon>Oceanospirillales</taxon>
        <taxon>Halomonadaceae</taxon>
        <taxon>Halomonas</taxon>
    </lineage>
</organism>